<keyword evidence="3 13" id="KW-0028">Amino-acid biosynthesis</keyword>
<sequence length="277" mass="30272">MPFSVGACHRMKPIHIVVAGATGRMGQETIKMIHQEEHLKLTGAVARSHKGEDVGLAIGLNEIGVPLTNSLEEALDLGQPDVMIDLTTPEAVKKHMELAIQSGVRPVVGTSGLSEESIQELDHQCQERELGGIIAPNFAIGAVLMMVFASKAAQYLPDVEIIEMHHDQKLDAPSGTAMKTAELISQKRDERKQGHIDEKEVLEGARGGYRDGFRIHSVRLPGLVAHQEVLFGGAGQLLTLRHDSMNRQSFMPGVKLAVEKVMELKRLVYGLENVMDL</sequence>
<dbReference type="PANTHER" id="PTHR20836">
    <property type="entry name" value="DIHYDRODIPICOLINATE REDUCTASE"/>
    <property type="match status" value="1"/>
</dbReference>
<organism evidence="16 17">
    <name type="scientific">Melghirimyces algeriensis</name>
    <dbReference type="NCBI Taxonomy" id="910412"/>
    <lineage>
        <taxon>Bacteria</taxon>
        <taxon>Bacillati</taxon>
        <taxon>Bacillota</taxon>
        <taxon>Bacilli</taxon>
        <taxon>Bacillales</taxon>
        <taxon>Thermoactinomycetaceae</taxon>
        <taxon>Melghirimyces</taxon>
    </lineage>
</organism>
<evidence type="ECO:0000313" key="17">
    <source>
        <dbReference type="Proteomes" id="UP000315636"/>
    </source>
</evidence>
<comment type="similarity">
    <text evidence="1 13">Belongs to the DapB family.</text>
</comment>
<evidence type="ECO:0000259" key="15">
    <source>
        <dbReference type="Pfam" id="PF05173"/>
    </source>
</evidence>
<dbReference type="EMBL" id="FXTI01000001">
    <property type="protein sequence ID" value="SMO43174.1"/>
    <property type="molecule type" value="Genomic_DNA"/>
</dbReference>
<dbReference type="Proteomes" id="UP000315636">
    <property type="component" value="Unassembled WGS sequence"/>
</dbReference>
<reference evidence="16 17" key="1">
    <citation type="submission" date="2017-05" db="EMBL/GenBank/DDBJ databases">
        <authorList>
            <person name="Varghese N."/>
            <person name="Submissions S."/>
        </authorList>
    </citation>
    <scope>NUCLEOTIDE SEQUENCE [LARGE SCALE GENOMIC DNA]</scope>
    <source>
        <strain evidence="16 17">DSM 45474</strain>
    </source>
</reference>
<evidence type="ECO:0000256" key="11">
    <source>
        <dbReference type="ARBA" id="ARBA00049080"/>
    </source>
</evidence>
<keyword evidence="17" id="KW-1185">Reference proteome</keyword>
<dbReference type="Pfam" id="PF05173">
    <property type="entry name" value="DapB_C"/>
    <property type="match status" value="1"/>
</dbReference>
<evidence type="ECO:0000256" key="6">
    <source>
        <dbReference type="ARBA" id="ARBA00023002"/>
    </source>
</evidence>
<dbReference type="Pfam" id="PF01113">
    <property type="entry name" value="DapB_N"/>
    <property type="match status" value="1"/>
</dbReference>
<feature type="binding site" evidence="13">
    <location>
        <position position="166"/>
    </location>
    <ligand>
        <name>(S)-2,3,4,5-tetrahydrodipicolinate</name>
        <dbReference type="ChEBI" id="CHEBI:16845"/>
    </ligand>
</feature>
<dbReference type="InterPro" id="IPR036291">
    <property type="entry name" value="NAD(P)-bd_dom_sf"/>
</dbReference>
<evidence type="ECO:0000256" key="12">
    <source>
        <dbReference type="ARBA" id="ARBA00049396"/>
    </source>
</evidence>
<dbReference type="GO" id="GO:0016726">
    <property type="term" value="F:oxidoreductase activity, acting on CH or CH2 groups, NAD or NADP as acceptor"/>
    <property type="evidence" value="ECO:0007669"/>
    <property type="project" value="UniProtKB-UniRule"/>
</dbReference>
<dbReference type="NCBIfam" id="TIGR00036">
    <property type="entry name" value="dapB"/>
    <property type="match status" value="1"/>
</dbReference>
<keyword evidence="7 13" id="KW-0520">NAD</keyword>
<comment type="catalytic activity">
    <reaction evidence="12 13">
        <text>(S)-2,3,4,5-tetrahydrodipicolinate + NAD(+) + H2O = (2S,4S)-4-hydroxy-2,3,4,5-tetrahydrodipicolinate + NADH + H(+)</text>
        <dbReference type="Rhea" id="RHEA:35323"/>
        <dbReference type="ChEBI" id="CHEBI:15377"/>
        <dbReference type="ChEBI" id="CHEBI:15378"/>
        <dbReference type="ChEBI" id="CHEBI:16845"/>
        <dbReference type="ChEBI" id="CHEBI:57540"/>
        <dbReference type="ChEBI" id="CHEBI:57945"/>
        <dbReference type="ChEBI" id="CHEBI:67139"/>
        <dbReference type="EC" id="1.17.1.8"/>
    </reaction>
</comment>
<dbReference type="PROSITE" id="PS01298">
    <property type="entry name" value="DAPB"/>
    <property type="match status" value="1"/>
</dbReference>
<dbReference type="PIRSF" id="PIRSF000161">
    <property type="entry name" value="DHPR"/>
    <property type="match status" value="1"/>
</dbReference>
<comment type="function">
    <text evidence="13">Catalyzes the conversion of 4-hydroxy-tetrahydrodipicolinate (HTPA) to tetrahydrodipicolinate.</text>
</comment>
<dbReference type="Gene3D" id="3.40.50.720">
    <property type="entry name" value="NAD(P)-binding Rossmann-like Domain"/>
    <property type="match status" value="1"/>
</dbReference>
<feature type="binding site" evidence="13">
    <location>
        <begin position="20"/>
        <end position="25"/>
    </location>
    <ligand>
        <name>NAD(+)</name>
        <dbReference type="ChEBI" id="CHEBI:57540"/>
    </ligand>
</feature>
<dbReference type="GO" id="GO:0019877">
    <property type="term" value="P:diaminopimelate biosynthetic process"/>
    <property type="evidence" value="ECO:0007669"/>
    <property type="project" value="UniProtKB-UniRule"/>
</dbReference>
<dbReference type="InterPro" id="IPR000846">
    <property type="entry name" value="DapB_N"/>
</dbReference>
<evidence type="ECO:0000259" key="14">
    <source>
        <dbReference type="Pfam" id="PF01113"/>
    </source>
</evidence>
<dbReference type="GO" id="GO:0051287">
    <property type="term" value="F:NAD binding"/>
    <property type="evidence" value="ECO:0007669"/>
    <property type="project" value="UniProtKB-UniRule"/>
</dbReference>
<evidence type="ECO:0000256" key="3">
    <source>
        <dbReference type="ARBA" id="ARBA00022605"/>
    </source>
</evidence>
<dbReference type="SUPFAM" id="SSF55347">
    <property type="entry name" value="Glyceraldehyde-3-phosphate dehydrogenase-like, C-terminal domain"/>
    <property type="match status" value="1"/>
</dbReference>
<feature type="binding site" evidence="13">
    <location>
        <begin position="135"/>
        <end position="138"/>
    </location>
    <ligand>
        <name>NAD(+)</name>
        <dbReference type="ChEBI" id="CHEBI:57540"/>
    </ligand>
</feature>
<dbReference type="GO" id="GO:0009089">
    <property type="term" value="P:lysine biosynthetic process via diaminopimelate"/>
    <property type="evidence" value="ECO:0007669"/>
    <property type="project" value="UniProtKB-UniRule"/>
</dbReference>
<feature type="binding site" evidence="13">
    <location>
        <begin position="175"/>
        <end position="176"/>
    </location>
    <ligand>
        <name>(S)-2,3,4,5-tetrahydrodipicolinate</name>
        <dbReference type="ChEBI" id="CHEBI:16845"/>
    </ligand>
</feature>
<dbReference type="SUPFAM" id="SSF51735">
    <property type="entry name" value="NAD(P)-binding Rossmann-fold domains"/>
    <property type="match status" value="1"/>
</dbReference>
<dbReference type="InterPro" id="IPR022663">
    <property type="entry name" value="DapB_C"/>
</dbReference>
<dbReference type="PANTHER" id="PTHR20836:SF0">
    <property type="entry name" value="4-HYDROXY-TETRAHYDRODIPICOLINATE REDUCTASE 1, CHLOROPLASTIC-RELATED"/>
    <property type="match status" value="1"/>
</dbReference>
<evidence type="ECO:0000256" key="2">
    <source>
        <dbReference type="ARBA" id="ARBA00022490"/>
    </source>
</evidence>
<dbReference type="GO" id="GO:0005829">
    <property type="term" value="C:cytosol"/>
    <property type="evidence" value="ECO:0007669"/>
    <property type="project" value="TreeGrafter"/>
</dbReference>
<feature type="domain" description="Dihydrodipicolinate reductase N-terminal" evidence="14">
    <location>
        <begin position="14"/>
        <end position="138"/>
    </location>
</feature>
<dbReference type="UniPathway" id="UPA00034">
    <property type="reaction ID" value="UER00018"/>
</dbReference>
<dbReference type="EC" id="1.17.1.8" evidence="10 13"/>
<keyword evidence="5 13" id="KW-0220">Diaminopimelate biosynthesis</keyword>
<evidence type="ECO:0000256" key="8">
    <source>
        <dbReference type="ARBA" id="ARBA00023154"/>
    </source>
</evidence>
<comment type="subunit">
    <text evidence="13">Homotetramer.</text>
</comment>
<keyword evidence="8 13" id="KW-0457">Lysine biosynthesis</keyword>
<evidence type="ECO:0000313" key="16">
    <source>
        <dbReference type="EMBL" id="SMO43174.1"/>
    </source>
</evidence>
<comment type="subcellular location">
    <subcellularLocation>
        <location evidence="13">Cytoplasm</location>
    </subcellularLocation>
</comment>
<dbReference type="InterPro" id="IPR023940">
    <property type="entry name" value="DHDPR_bac"/>
</dbReference>
<keyword evidence="2 13" id="KW-0963">Cytoplasm</keyword>
<feature type="binding site" evidence="13">
    <location>
        <position position="62"/>
    </location>
    <ligand>
        <name>NAD(+)</name>
        <dbReference type="ChEBI" id="CHEBI:57540"/>
    </ligand>
</feature>
<comment type="caution">
    <text evidence="13">Lacks conserved residue(s) required for the propagation of feature annotation.</text>
</comment>
<evidence type="ECO:0000256" key="4">
    <source>
        <dbReference type="ARBA" id="ARBA00022857"/>
    </source>
</evidence>
<evidence type="ECO:0000256" key="7">
    <source>
        <dbReference type="ARBA" id="ARBA00023027"/>
    </source>
</evidence>
<evidence type="ECO:0000256" key="1">
    <source>
        <dbReference type="ARBA" id="ARBA00006642"/>
    </source>
</evidence>
<dbReference type="InterPro" id="IPR022664">
    <property type="entry name" value="DapB_N_CS"/>
</dbReference>
<comment type="catalytic activity">
    <reaction evidence="11 13">
        <text>(S)-2,3,4,5-tetrahydrodipicolinate + NADP(+) + H2O = (2S,4S)-4-hydroxy-2,3,4,5-tetrahydrodipicolinate + NADPH + H(+)</text>
        <dbReference type="Rhea" id="RHEA:35331"/>
        <dbReference type="ChEBI" id="CHEBI:15377"/>
        <dbReference type="ChEBI" id="CHEBI:15378"/>
        <dbReference type="ChEBI" id="CHEBI:16845"/>
        <dbReference type="ChEBI" id="CHEBI:57783"/>
        <dbReference type="ChEBI" id="CHEBI:58349"/>
        <dbReference type="ChEBI" id="CHEBI:67139"/>
        <dbReference type="EC" id="1.17.1.8"/>
    </reaction>
</comment>
<evidence type="ECO:0000256" key="10">
    <source>
        <dbReference type="ARBA" id="ARBA00038983"/>
    </source>
</evidence>
<feature type="binding site" evidence="13">
    <location>
        <begin position="109"/>
        <end position="111"/>
    </location>
    <ligand>
        <name>NAD(+)</name>
        <dbReference type="ChEBI" id="CHEBI:57540"/>
    </ligand>
</feature>
<dbReference type="GO" id="GO:0050661">
    <property type="term" value="F:NADP binding"/>
    <property type="evidence" value="ECO:0007669"/>
    <property type="project" value="UniProtKB-UniRule"/>
</dbReference>
<dbReference type="FunFam" id="3.30.360.10:FF:000009">
    <property type="entry name" value="4-hydroxy-tetrahydrodipicolinate reductase"/>
    <property type="match status" value="1"/>
</dbReference>
<dbReference type="HAMAP" id="MF_00102">
    <property type="entry name" value="DapB"/>
    <property type="match status" value="1"/>
</dbReference>
<dbReference type="Gene3D" id="3.30.360.10">
    <property type="entry name" value="Dihydrodipicolinate Reductase, domain 2"/>
    <property type="match status" value="1"/>
</dbReference>
<feature type="domain" description="Dihydrodipicolinate reductase C-terminal" evidence="15">
    <location>
        <begin position="141"/>
        <end position="275"/>
    </location>
</feature>
<dbReference type="AlphaFoldDB" id="A0A521B7V3"/>
<dbReference type="GO" id="GO:0008839">
    <property type="term" value="F:4-hydroxy-tetrahydrodipicolinate reductase"/>
    <property type="evidence" value="ECO:0007669"/>
    <property type="project" value="UniProtKB-UniRule"/>
</dbReference>
<comment type="caution">
    <text evidence="13">Was originally thought to be a dihydrodipicolinate reductase (DHDPR), catalyzing the conversion of dihydrodipicolinate to tetrahydrodipicolinate. However, it was shown in E.coli that the substrate of the enzymatic reaction is not dihydrodipicolinate (DHDP) but in fact (2S,4S)-4-hydroxy-2,3,4,5-tetrahydrodipicolinic acid (HTPA), the product released by the DapA-catalyzed reaction.</text>
</comment>
<protein>
    <recommendedName>
        <fullName evidence="10 13">4-hydroxy-tetrahydrodipicolinate reductase</fullName>
        <shortName evidence="13">HTPA reductase</shortName>
        <ecNumber evidence="10 13">1.17.1.8</ecNumber>
    </recommendedName>
</protein>
<comment type="pathway">
    <text evidence="9 13">Amino-acid biosynthesis; L-lysine biosynthesis via DAP pathway; (S)-tetrahydrodipicolinate from L-aspartate: step 4/4.</text>
</comment>
<gene>
    <name evidence="13" type="primary">dapB</name>
    <name evidence="16" type="ORF">SAMN06264849_101596</name>
</gene>
<accession>A0A521B7V3</accession>
<keyword evidence="4 13" id="KW-0521">NADP</keyword>
<feature type="active site" description="Proton donor/acceptor" evidence="13">
    <location>
        <position position="165"/>
    </location>
</feature>
<keyword evidence="6 13" id="KW-0560">Oxidoreductase</keyword>
<evidence type="ECO:0000256" key="9">
    <source>
        <dbReference type="ARBA" id="ARBA00037922"/>
    </source>
</evidence>
<evidence type="ECO:0000256" key="5">
    <source>
        <dbReference type="ARBA" id="ARBA00022915"/>
    </source>
</evidence>
<dbReference type="CDD" id="cd02274">
    <property type="entry name" value="DHDPR_N"/>
    <property type="match status" value="1"/>
</dbReference>
<feature type="active site" description="Proton donor" evidence="13">
    <location>
        <position position="169"/>
    </location>
</feature>
<name>A0A521B7V3_9BACL</name>
<proteinExistence type="inferred from homology"/>
<evidence type="ECO:0000256" key="13">
    <source>
        <dbReference type="HAMAP-Rule" id="MF_00102"/>
    </source>
</evidence>